<keyword evidence="3" id="KW-1133">Transmembrane helix</keyword>
<gene>
    <name evidence="4" type="ORF">C8N42_101447</name>
</gene>
<comment type="caution">
    <text evidence="4">The sequence shown here is derived from an EMBL/GenBank/DDBJ whole genome shotgun (WGS) entry which is preliminary data.</text>
</comment>
<comment type="subcellular location">
    <subcellularLocation>
        <location evidence="1">Membrane</location>
        <topology evidence="1">Single-pass membrane protein</topology>
    </subcellularLocation>
</comment>
<sequence length="337" mass="37775">MNTLAITCIRDEGPWLLDWIAHHRAAGFSHFLIASHDLSDGSDALLDALSDADIITHMPFQPEGEKSVQWQAMKFLSKHPLYKSADLALFFDVDEYLVLDEGLTLDALLPQGFDAVPLRWHLFGNSGIGSWDDRPVTERFTMAAPDEIALPLAHFFKTLHRPSAFKALGIHRPKPLKDRPARWIGANGKPMPDAFAEQSTRINLFGLPQEGARAWLNHYSVRSVEEFVLKSVRGLPNHMLKPIGHGYWAERNFNTLEDRRIRWMRSGADAARAELAAFEPLHATTVAQHRARLKALTAQRPVIEMMWHLTLMAGSTPPGATQLAAHLARLKALAQDN</sequence>
<keyword evidence="4" id="KW-0808">Transferase</keyword>
<dbReference type="GO" id="GO:0005737">
    <property type="term" value="C:cytoplasm"/>
    <property type="evidence" value="ECO:0007669"/>
    <property type="project" value="TreeGrafter"/>
</dbReference>
<evidence type="ECO:0000256" key="3">
    <source>
        <dbReference type="ARBA" id="ARBA00022989"/>
    </source>
</evidence>
<protein>
    <submittedName>
        <fullName evidence="4">Glycosyl transferase family 2</fullName>
    </submittedName>
</protein>
<name>A0A2T5HWF5_9RHOB</name>
<dbReference type="PANTHER" id="PTHR21461:SF69">
    <property type="entry name" value="GLYCOSYLTRANSFERASE FAMILY 92 PROTEIN"/>
    <property type="match status" value="1"/>
</dbReference>
<keyword evidence="3" id="KW-0472">Membrane</keyword>
<dbReference type="PANTHER" id="PTHR21461">
    <property type="entry name" value="GLYCOSYLTRANSFERASE FAMILY 92 PROTEIN"/>
    <property type="match status" value="1"/>
</dbReference>
<organism evidence="4 5">
    <name type="scientific">Celeribacter persicus</name>
    <dbReference type="NCBI Taxonomy" id="1651082"/>
    <lineage>
        <taxon>Bacteria</taxon>
        <taxon>Pseudomonadati</taxon>
        <taxon>Pseudomonadota</taxon>
        <taxon>Alphaproteobacteria</taxon>
        <taxon>Rhodobacterales</taxon>
        <taxon>Roseobacteraceae</taxon>
        <taxon>Celeribacter</taxon>
    </lineage>
</organism>
<evidence type="ECO:0000256" key="2">
    <source>
        <dbReference type="ARBA" id="ARBA00022692"/>
    </source>
</evidence>
<dbReference type="Proteomes" id="UP000244077">
    <property type="component" value="Unassembled WGS sequence"/>
</dbReference>
<evidence type="ECO:0000256" key="1">
    <source>
        <dbReference type="ARBA" id="ARBA00004167"/>
    </source>
</evidence>
<dbReference type="GO" id="GO:0016757">
    <property type="term" value="F:glycosyltransferase activity"/>
    <property type="evidence" value="ECO:0007669"/>
    <property type="project" value="TreeGrafter"/>
</dbReference>
<evidence type="ECO:0000313" key="4">
    <source>
        <dbReference type="EMBL" id="PTQ75904.1"/>
    </source>
</evidence>
<dbReference type="GO" id="GO:0016020">
    <property type="term" value="C:membrane"/>
    <property type="evidence" value="ECO:0007669"/>
    <property type="project" value="UniProtKB-SubCell"/>
</dbReference>
<dbReference type="Pfam" id="PF13704">
    <property type="entry name" value="Glyco_tranf_2_4"/>
    <property type="match status" value="1"/>
</dbReference>
<accession>A0A2T5HWF5</accession>
<evidence type="ECO:0000313" key="5">
    <source>
        <dbReference type="Proteomes" id="UP000244077"/>
    </source>
</evidence>
<dbReference type="RefSeq" id="WP_245889939.1">
    <property type="nucleotide sequence ID" value="NZ_QAOH01000001.1"/>
</dbReference>
<dbReference type="AlphaFoldDB" id="A0A2T5HWF5"/>
<dbReference type="EMBL" id="QAOH01000001">
    <property type="protein sequence ID" value="PTQ75904.1"/>
    <property type="molecule type" value="Genomic_DNA"/>
</dbReference>
<reference evidence="4 5" key="1">
    <citation type="submission" date="2018-04" db="EMBL/GenBank/DDBJ databases">
        <title>Genomic Encyclopedia of Archaeal and Bacterial Type Strains, Phase II (KMG-II): from individual species to whole genera.</title>
        <authorList>
            <person name="Goeker M."/>
        </authorList>
    </citation>
    <scope>NUCLEOTIDE SEQUENCE [LARGE SCALE GENOMIC DNA]</scope>
    <source>
        <strain evidence="4 5">DSM 100434</strain>
    </source>
</reference>
<keyword evidence="5" id="KW-1185">Reference proteome</keyword>
<keyword evidence="2" id="KW-0812">Transmembrane</keyword>
<proteinExistence type="predicted"/>